<dbReference type="InterPro" id="IPR046465">
    <property type="entry name" value="BORCS6_C"/>
</dbReference>
<dbReference type="GO" id="GO:0099078">
    <property type="term" value="C:BORC complex"/>
    <property type="evidence" value="ECO:0007669"/>
    <property type="project" value="TreeGrafter"/>
</dbReference>
<evidence type="ECO:0000259" key="2">
    <source>
        <dbReference type="Pfam" id="PF10157"/>
    </source>
</evidence>
<sequence>MSRNEQSAADRGEQEECHDEAACGFIVTHHHHHRAASTEDNADTPTSEESNMDTEPKQEKTESVGLQSGPIKKYEAGGAVLRGFLTQRDIPPVDPAVLADLEAQARDLASNVDRMMKSLNTTIQNMTALSVGYIQTYRDSVDSLGESVDLSIKAMYTLMARTEELDKGMQPVHSLAKQIKDVKRLLDHLENLCK</sequence>
<evidence type="ECO:0000313" key="4">
    <source>
        <dbReference type="RefSeq" id="XP_032813369.1"/>
    </source>
</evidence>
<dbReference type="RefSeq" id="XP_032813369.1">
    <property type="nucleotide sequence ID" value="XM_032957478.1"/>
</dbReference>
<name>A0AAJ7T8W9_PETMA</name>
<organism evidence="3 4">
    <name type="scientific">Petromyzon marinus</name>
    <name type="common">Sea lamprey</name>
    <dbReference type="NCBI Taxonomy" id="7757"/>
    <lineage>
        <taxon>Eukaryota</taxon>
        <taxon>Metazoa</taxon>
        <taxon>Chordata</taxon>
        <taxon>Craniata</taxon>
        <taxon>Vertebrata</taxon>
        <taxon>Cyclostomata</taxon>
        <taxon>Hyperoartia</taxon>
        <taxon>Petromyzontiformes</taxon>
        <taxon>Petromyzontidae</taxon>
        <taxon>Petromyzon</taxon>
    </lineage>
</organism>
<evidence type="ECO:0000313" key="3">
    <source>
        <dbReference type="Proteomes" id="UP001318040"/>
    </source>
</evidence>
<proteinExistence type="predicted"/>
<dbReference type="InterPro" id="IPR019314">
    <property type="entry name" value="BORCS6"/>
</dbReference>
<feature type="domain" description="BLOC-1-related complex subunit 6 C-terminal helix" evidence="2">
    <location>
        <begin position="91"/>
        <end position="190"/>
    </location>
</feature>
<evidence type="ECO:0000256" key="1">
    <source>
        <dbReference type="SAM" id="MobiDB-lite"/>
    </source>
</evidence>
<dbReference type="AlphaFoldDB" id="A0AAJ7T8W9"/>
<gene>
    <name evidence="4" type="primary">LOC116944067</name>
</gene>
<reference evidence="4" key="1">
    <citation type="submission" date="2025-08" db="UniProtKB">
        <authorList>
            <consortium name="RefSeq"/>
        </authorList>
    </citation>
    <scope>IDENTIFICATION</scope>
    <source>
        <tissue evidence="4">Sperm</tissue>
    </source>
</reference>
<dbReference type="GO" id="GO:0032418">
    <property type="term" value="P:lysosome localization"/>
    <property type="evidence" value="ECO:0007669"/>
    <property type="project" value="TreeGrafter"/>
</dbReference>
<feature type="region of interest" description="Disordered" evidence="1">
    <location>
        <begin position="28"/>
        <end position="69"/>
    </location>
</feature>
<accession>A0AAJ7T8W9</accession>
<dbReference type="PANTHER" id="PTHR13440:SF7">
    <property type="entry name" value="BLOC-1 RELATED COMPLEX SUBUNIT 6"/>
    <property type="match status" value="1"/>
</dbReference>
<dbReference type="PANTHER" id="PTHR13440">
    <property type="entry name" value="BLOC-1 RELATED COMPLEX SUBUNIT 6"/>
    <property type="match status" value="1"/>
</dbReference>
<keyword evidence="3" id="KW-1185">Reference proteome</keyword>
<protein>
    <submittedName>
        <fullName evidence="4">BLOC-1-related complex subunit 6-like isoform X6</fullName>
    </submittedName>
</protein>
<dbReference type="GeneID" id="116944067"/>
<dbReference type="Pfam" id="PF10157">
    <property type="entry name" value="BORCS6"/>
    <property type="match status" value="1"/>
</dbReference>
<dbReference type="Proteomes" id="UP001318040">
    <property type="component" value="Chromosome 20"/>
</dbReference>